<proteinExistence type="predicted"/>
<evidence type="ECO:0000313" key="2">
    <source>
        <dbReference type="EMBL" id="SVP91258.1"/>
    </source>
</evidence>
<evidence type="ECO:0000313" key="1">
    <source>
        <dbReference type="EMBL" id="SVP90734.1"/>
    </source>
</evidence>
<dbReference type="EMBL" id="UIVT01000002">
    <property type="protein sequence ID" value="SVP90734.1"/>
    <property type="molecule type" value="Genomic_DNA"/>
</dbReference>
<dbReference type="EMBL" id="UIVS01000002">
    <property type="protein sequence ID" value="SVP91258.1"/>
    <property type="molecule type" value="Genomic_DNA"/>
</dbReference>
<name>A0A3B0MLV0_THEAN</name>
<accession>A0A3B0MLV0</accession>
<reference evidence="1" key="1">
    <citation type="submission" date="2018-07" db="EMBL/GenBank/DDBJ databases">
        <authorList>
            <person name="Quirk P.G."/>
            <person name="Krulwich T.A."/>
        </authorList>
    </citation>
    <scope>NUCLEOTIDE SEQUENCE</scope>
    <source>
        <strain evidence="1">Anand</strain>
    </source>
</reference>
<dbReference type="AlphaFoldDB" id="A0A3B0MLV0"/>
<gene>
    <name evidence="1" type="ORF">TAT_000144500</name>
    <name evidence="2" type="ORF">TAV_000144500</name>
</gene>
<sequence length="132" mass="15119">MLNLLPLRNAANSLLYGKTGLQRIRVGKQAKVIEVDTSSIDEIYSHSRDDVTLHNNFVPLKHKNFMEYKLVAYHLIEAFENPERSFKTTLGGIAFFDKLKNLYSKKMLQTELDALLNMKQTSTSFPIQGKNI</sequence>
<organism evidence="1">
    <name type="scientific">Theileria annulata</name>
    <dbReference type="NCBI Taxonomy" id="5874"/>
    <lineage>
        <taxon>Eukaryota</taxon>
        <taxon>Sar</taxon>
        <taxon>Alveolata</taxon>
        <taxon>Apicomplexa</taxon>
        <taxon>Aconoidasida</taxon>
        <taxon>Piroplasmida</taxon>
        <taxon>Theileriidae</taxon>
        <taxon>Theileria</taxon>
    </lineage>
</organism>
<protein>
    <submittedName>
        <fullName evidence="1">Uncharacterized protein</fullName>
    </submittedName>
</protein>
<dbReference type="VEuPathDB" id="PiroplasmaDB:TA14760"/>